<reference evidence="5" key="2">
    <citation type="submission" date="2025-08" db="UniProtKB">
        <authorList>
            <consortium name="Ensembl"/>
        </authorList>
    </citation>
    <scope>IDENTIFICATION</scope>
</reference>
<dbReference type="GO" id="GO:0005923">
    <property type="term" value="C:bicellular tight junction"/>
    <property type="evidence" value="ECO:0007669"/>
    <property type="project" value="TreeGrafter"/>
</dbReference>
<dbReference type="HOGENOM" id="CLU_002036_2_1_1"/>
<reference evidence="5 6" key="1">
    <citation type="journal article" date="2010" name="PLoS Biol.">
        <title>Multi-platform next-generation sequencing of the domestic turkey (Meleagris gallopavo): genome assembly and analysis.</title>
        <authorList>
            <person name="Dalloul R.A."/>
            <person name="Long J.A."/>
            <person name="Zimin A.V."/>
            <person name="Aslam L."/>
            <person name="Beal K."/>
            <person name="Blomberg L.A."/>
            <person name="Bouffard P."/>
            <person name="Burt D.W."/>
            <person name="Crasta O."/>
            <person name="Crooijmans R.P."/>
            <person name="Cooper K."/>
            <person name="Coulombe R.A."/>
            <person name="De S."/>
            <person name="Delany M.E."/>
            <person name="Dodgson J.B."/>
            <person name="Dong J.J."/>
            <person name="Evans C."/>
            <person name="Frederickson K.M."/>
            <person name="Flicek P."/>
            <person name="Florea L."/>
            <person name="Folkerts O."/>
            <person name="Groenen M.A."/>
            <person name="Harkins T.T."/>
            <person name="Herrero J."/>
            <person name="Hoffmann S."/>
            <person name="Megens H.J."/>
            <person name="Jiang A."/>
            <person name="de Jong P."/>
            <person name="Kaiser P."/>
            <person name="Kim H."/>
            <person name="Kim K.W."/>
            <person name="Kim S."/>
            <person name="Langenberger D."/>
            <person name="Lee M.K."/>
            <person name="Lee T."/>
            <person name="Mane S."/>
            <person name="Marcais G."/>
            <person name="Marz M."/>
            <person name="McElroy A.P."/>
            <person name="Modise T."/>
            <person name="Nefedov M."/>
            <person name="Notredame C."/>
            <person name="Paton I.R."/>
            <person name="Payne W.S."/>
            <person name="Pertea G."/>
            <person name="Prickett D."/>
            <person name="Puiu D."/>
            <person name="Qioa D."/>
            <person name="Raineri E."/>
            <person name="Ruffier M."/>
            <person name="Salzberg S.L."/>
            <person name="Schatz M.C."/>
            <person name="Scheuring C."/>
            <person name="Schmidt C.J."/>
            <person name="Schroeder S."/>
            <person name="Searle S.M."/>
            <person name="Smith E.J."/>
            <person name="Smith J."/>
            <person name="Sonstegard T.S."/>
            <person name="Stadler P.F."/>
            <person name="Tafer H."/>
            <person name="Tu Z.J."/>
            <person name="Van Tassell C.P."/>
            <person name="Vilella A.J."/>
            <person name="Williams K.P."/>
            <person name="Yorke J.A."/>
            <person name="Zhang L."/>
            <person name="Zhang H.B."/>
            <person name="Zhang X."/>
            <person name="Zhang Y."/>
            <person name="Reed K.M."/>
        </authorList>
    </citation>
    <scope>NUCLEOTIDE SEQUENCE [LARGE SCALE GENOMIC DNA]</scope>
</reference>
<dbReference type="PANTHER" id="PTHR46349:SF2">
    <property type="entry name" value="CINGULIN-LIKE PROTEIN 1"/>
    <property type="match status" value="1"/>
</dbReference>
<gene>
    <name evidence="5" type="primary">CGNL1</name>
</gene>
<evidence type="ECO:0000313" key="5">
    <source>
        <dbReference type="Ensembl" id="ENSMGAP00000005562.3"/>
    </source>
</evidence>
<organism evidence="5 6">
    <name type="scientific">Meleagris gallopavo</name>
    <name type="common">Wild turkey</name>
    <dbReference type="NCBI Taxonomy" id="9103"/>
    <lineage>
        <taxon>Eukaryota</taxon>
        <taxon>Metazoa</taxon>
        <taxon>Chordata</taxon>
        <taxon>Craniata</taxon>
        <taxon>Vertebrata</taxon>
        <taxon>Euteleostomi</taxon>
        <taxon>Archelosauria</taxon>
        <taxon>Archosauria</taxon>
        <taxon>Dinosauria</taxon>
        <taxon>Saurischia</taxon>
        <taxon>Theropoda</taxon>
        <taxon>Coelurosauria</taxon>
        <taxon>Aves</taxon>
        <taxon>Neognathae</taxon>
        <taxon>Galloanserae</taxon>
        <taxon>Galliformes</taxon>
        <taxon>Phasianidae</taxon>
        <taxon>Meleagridinae</taxon>
        <taxon>Meleagris</taxon>
    </lineage>
</organism>
<dbReference type="GO" id="GO:0150105">
    <property type="term" value="P:protein localization to cell-cell junction"/>
    <property type="evidence" value="ECO:0007669"/>
    <property type="project" value="TreeGrafter"/>
</dbReference>
<feature type="compositionally biased region" description="Basic and acidic residues" evidence="3">
    <location>
        <begin position="343"/>
        <end position="353"/>
    </location>
</feature>
<keyword evidence="1 2" id="KW-0175">Coiled coil</keyword>
<reference evidence="5" key="3">
    <citation type="submission" date="2025-09" db="UniProtKB">
        <authorList>
            <consortium name="Ensembl"/>
        </authorList>
    </citation>
    <scope>IDENTIFICATION</scope>
</reference>
<sequence>MESYFAGFKQNGQNSKAGSYGVSIRVQGIDGHPYIVLNNTEGCLSENPPPSGKEHQVISQTVSQSVTDSNTAFKLEDKNSERTDFPGTQHIQPCAFKSLKITNADENESGISDFKDGALKSSNLLNFQRHPELLQPYDPEKNNLNLENCQSSVYNKSTSFANEEKTEVKPWISSSKIISLQKTNTYLAETVDIEDQNKQVLDCPSSIISPSEVGVSESFSSTGRSPCLSPAAYPETRKPRPDVLPFRRQDSSGPVLDSRRSSSSSATPTSANSLYRFLLDDQEYAIYADNVNRHENRRYIPFLPGTGRDIDTGSLPGVDQLIEKFDKKVDSHKRGRPGKRNRIHPDDRKRSRSVDSALSLELDMHSDYLGEVSKSLGKSTEHLLKPSEVCFQKQLSRDQKPPSKEMKISARSIGKLQTPGKDSQNSHFTSLQHLKQNGDNTKSFVFRSSTLPGQKKREEAGTVTSTLQLPNRITIPPDSGAKKISLKTFSSVPNIQVISNLLLPLIILLLSSLHFRSTDNDDATKRKVNLVFEKIQTLKSRAAGKMQVSDTSAEVKALVEQKTELEKKVEELQKKLDLEITNQQNCKEERDATRASLQELQLRLDESISEKDALKKNLEENEKELRQNLEELFQVKMEQEKHQTEIRDLQDQLSEMHDELDNAKHTDEREKEVLIEELMQMKQDLQEILIAKDQQEEILRKRERELTALKGALKEEVSNHDMEMDKLKEQHDKEMLNLQQSLEKATENAAVLASERDAVEEVRNSIENQVKKLTEANTQLKRTVDELETKNEELYKQFDNMKGEENSMKEKLKRYKENIRCISQERQQLTQQLKDETHHKEQLEKIKNEMENERWQLNKTVEKLQEEMAEIVEASRTSTVELQNQLDEYKEKNRRELADVQRQLKEKNLEVEKSRLTTIRMQDEMRLLEENLRDHQRAQDEAITKTQLLEQTVKGLEYELEAKNHLKDDRARQIKLMEDKLSHLELELDEEKNNSDLLSERISRCREQIEQMRTELLQERATKQDLECDKISLERQNKDLRSRILHLEGSFRSSKEGLVAQMEARITELEERLENEERDRANFQLSNRRLERKVKELMLQVDDEHLSLTDQKDQLSLRLKAMKRQVEEAEEEIDRLESAKKKLQRDLEEQLDMNEQLQGQLNAAKKELSRRKMSPSKVLTDFDDDDDDEFSTDGDSLCEAPSANNFSKDNDTII</sequence>
<dbReference type="PANTHER" id="PTHR46349">
    <property type="entry name" value="CINGULIN-LIKE PROTEIN 1-RELATED"/>
    <property type="match status" value="1"/>
</dbReference>
<feature type="region of interest" description="Disordered" evidence="3">
    <location>
        <begin position="328"/>
        <end position="355"/>
    </location>
</feature>
<feature type="region of interest" description="Disordered" evidence="3">
    <location>
        <begin position="214"/>
        <end position="269"/>
    </location>
</feature>
<keyword evidence="6" id="KW-1185">Reference proteome</keyword>
<dbReference type="Proteomes" id="UP000001645">
    <property type="component" value="Chromosome 12"/>
</dbReference>
<evidence type="ECO:0000259" key="4">
    <source>
        <dbReference type="Pfam" id="PF01576"/>
    </source>
</evidence>
<feature type="domain" description="Myosin tail" evidence="4">
    <location>
        <begin position="955"/>
        <end position="1166"/>
    </location>
</feature>
<feature type="region of interest" description="Disordered" evidence="3">
    <location>
        <begin position="1165"/>
        <end position="1214"/>
    </location>
</feature>
<dbReference type="Pfam" id="PF01576">
    <property type="entry name" value="Myosin_tail_1"/>
    <property type="match status" value="1"/>
</dbReference>
<evidence type="ECO:0000256" key="1">
    <source>
        <dbReference type="ARBA" id="ARBA00023054"/>
    </source>
</evidence>
<feature type="compositionally biased region" description="Basic residues" evidence="3">
    <location>
        <begin position="330"/>
        <end position="342"/>
    </location>
</feature>
<feature type="compositionally biased region" description="Acidic residues" evidence="3">
    <location>
        <begin position="1181"/>
        <end position="1192"/>
    </location>
</feature>
<proteinExistence type="predicted"/>
<dbReference type="InParanoid" id="G1N1X0"/>
<dbReference type="GeneTree" id="ENSGT00940000154489"/>
<dbReference type="GO" id="GO:0016459">
    <property type="term" value="C:myosin complex"/>
    <property type="evidence" value="ECO:0007669"/>
    <property type="project" value="InterPro"/>
</dbReference>
<feature type="compositionally biased region" description="Basic and acidic residues" evidence="3">
    <location>
        <begin position="235"/>
        <end position="250"/>
    </location>
</feature>
<dbReference type="Bgee" id="ENSMGAG00000005589">
    <property type="expression patterns" value="Expressed in liver and 17 other cell types or tissues"/>
</dbReference>
<dbReference type="InterPro" id="IPR002928">
    <property type="entry name" value="Myosin_tail"/>
</dbReference>
<evidence type="ECO:0000313" key="6">
    <source>
        <dbReference type="Proteomes" id="UP000001645"/>
    </source>
</evidence>
<feature type="compositionally biased region" description="Low complexity" evidence="3">
    <location>
        <begin position="251"/>
        <end position="269"/>
    </location>
</feature>
<protein>
    <recommendedName>
        <fullName evidence="4">Myosin tail domain-containing protein</fullName>
    </recommendedName>
</protein>
<name>G1N1X0_MELGA</name>
<accession>G1N1X0</accession>
<feature type="coiled-coil region" evidence="2">
    <location>
        <begin position="548"/>
        <end position="945"/>
    </location>
</feature>
<dbReference type="Ensembl" id="ENSMGAT00000006299.3">
    <property type="protein sequence ID" value="ENSMGAP00000005562.3"/>
    <property type="gene ID" value="ENSMGAG00000005589.3"/>
</dbReference>
<dbReference type="AlphaFoldDB" id="G1N1X0"/>
<evidence type="ECO:0000256" key="2">
    <source>
        <dbReference type="SAM" id="Coils"/>
    </source>
</evidence>
<evidence type="ECO:0000256" key="3">
    <source>
        <dbReference type="SAM" id="MobiDB-lite"/>
    </source>
</evidence>